<name>A0A829M8Z9_9MYCO</name>
<evidence type="ECO:0000313" key="2">
    <source>
        <dbReference type="Proteomes" id="UP000018502"/>
    </source>
</evidence>
<keyword evidence="1" id="KW-0808">Transferase</keyword>
<sequence length="58" mass="6065">MSDNDSRYGHIPVMLDRCYELLAPALTAGSADGSGAVLIDATLGRRGIRTLSSPCCPV</sequence>
<proteinExistence type="predicted"/>
<gene>
    <name evidence="1" type="ORF">L833_5051</name>
</gene>
<protein>
    <submittedName>
        <fullName evidence="1">Ribosomal RNA small subunit methyltransferase H domain protein</fullName>
        <ecNumber evidence="1">2.1.1.199</ecNumber>
    </submittedName>
</protein>
<reference evidence="1 2" key="1">
    <citation type="journal article" date="2014" name="Emerg. Infect. Dis.">
        <title>High-level Relatedness among Mycobacterium abscessus subsp. massiliense Strains from Widely Separated Outbreaks.</title>
        <authorList>
            <person name="Tettelin H."/>
            <person name="Davidson R.M."/>
            <person name="Agrawal S."/>
            <person name="Aitken M.L."/>
            <person name="Shallom S."/>
            <person name="Hasan N.A."/>
            <person name="Strong M."/>
            <person name="Nogueira de Moura V.C."/>
            <person name="De Groote M.A."/>
            <person name="Duarte R.S."/>
            <person name="Hine E."/>
            <person name="Parankush S."/>
            <person name="Su Q."/>
            <person name="Daugherty S.C."/>
            <person name="Fraser C.M."/>
            <person name="Brown-Elliott B.A."/>
            <person name="Wallace R.J.Jr."/>
            <person name="Holland S.M."/>
            <person name="Sampaio E.P."/>
            <person name="Olivier K.N."/>
            <person name="Jackson M."/>
            <person name="Zelazny A.M."/>
        </authorList>
    </citation>
    <scope>NUCLEOTIDE SEQUENCE [LARGE SCALE GENOMIC DNA]</scope>
    <source>
        <strain evidence="1 2">MAB_091912_2446</strain>
    </source>
</reference>
<dbReference type="GO" id="GO:0008168">
    <property type="term" value="F:methyltransferase activity"/>
    <property type="evidence" value="ECO:0007669"/>
    <property type="project" value="UniProtKB-KW"/>
</dbReference>
<organism evidence="1 2">
    <name type="scientific">Mycobacteroides abscessus MAB_091912_2446</name>
    <dbReference type="NCBI Taxonomy" id="1335414"/>
    <lineage>
        <taxon>Bacteria</taxon>
        <taxon>Bacillati</taxon>
        <taxon>Actinomycetota</taxon>
        <taxon>Actinomycetes</taxon>
        <taxon>Mycobacteriales</taxon>
        <taxon>Mycobacteriaceae</taxon>
        <taxon>Mycobacteroides</taxon>
        <taxon>Mycobacteroides abscessus</taxon>
    </lineage>
</organism>
<comment type="caution">
    <text evidence="1">The sequence shown here is derived from an EMBL/GenBank/DDBJ whole genome shotgun (WGS) entry which is preliminary data.</text>
</comment>
<accession>A0A829M8Z9</accession>
<dbReference type="Proteomes" id="UP000018502">
    <property type="component" value="Unassembled WGS sequence"/>
</dbReference>
<dbReference type="EMBL" id="AYTF01000003">
    <property type="protein sequence ID" value="ESV60926.1"/>
    <property type="molecule type" value="Genomic_DNA"/>
</dbReference>
<dbReference type="EC" id="2.1.1.199" evidence="1"/>
<dbReference type="GO" id="GO:0032259">
    <property type="term" value="P:methylation"/>
    <property type="evidence" value="ECO:0007669"/>
    <property type="project" value="UniProtKB-KW"/>
</dbReference>
<dbReference type="AlphaFoldDB" id="A0A829M8Z9"/>
<evidence type="ECO:0000313" key="1">
    <source>
        <dbReference type="EMBL" id="ESV60926.1"/>
    </source>
</evidence>
<keyword evidence="1" id="KW-0489">Methyltransferase</keyword>